<evidence type="ECO:0000313" key="2">
    <source>
        <dbReference type="Proteomes" id="UP001213979"/>
    </source>
</evidence>
<name>A0ABT5W1K9_9BACL</name>
<dbReference type="EMBL" id="JAQOTG010000002">
    <property type="protein sequence ID" value="MDE8563208.1"/>
    <property type="molecule type" value="Genomic_DNA"/>
</dbReference>
<gene>
    <name evidence="1" type="ORF">PNH38_04825</name>
</gene>
<protein>
    <submittedName>
        <fullName evidence="1">Uncharacterized protein</fullName>
    </submittedName>
</protein>
<comment type="caution">
    <text evidence="1">The sequence shown here is derived from an EMBL/GenBank/DDBJ whole genome shotgun (WGS) entry which is preliminary data.</text>
</comment>
<evidence type="ECO:0000313" key="1">
    <source>
        <dbReference type="EMBL" id="MDE8563208.1"/>
    </source>
</evidence>
<accession>A0ABT5W1K9</accession>
<dbReference type="Proteomes" id="UP001213979">
    <property type="component" value="Unassembled WGS sequence"/>
</dbReference>
<proteinExistence type="predicted"/>
<sequence>MEQESACFLGVDGKNSDRLLYQKRKYEKDTFLYDPFKMMIYSIG</sequence>
<organism evidence="1 2">
    <name type="scientific">Anoxybacteroides rupiense</name>
    <dbReference type="NCBI Taxonomy" id="311460"/>
    <lineage>
        <taxon>Bacteria</taxon>
        <taxon>Bacillati</taxon>
        <taxon>Bacillota</taxon>
        <taxon>Bacilli</taxon>
        <taxon>Bacillales</taxon>
        <taxon>Anoxybacillaceae</taxon>
        <taxon>Anoxybacteroides</taxon>
    </lineage>
</organism>
<dbReference type="RefSeq" id="WP_255357494.1">
    <property type="nucleotide sequence ID" value="NZ_JACIDF010000001.1"/>
</dbReference>
<keyword evidence="2" id="KW-1185">Reference proteome</keyword>
<reference evidence="1 2" key="1">
    <citation type="submission" date="2023-01" db="EMBL/GenBank/DDBJ databases">
        <title>Genome-based reclassification of Anoxybacillus geothermalis as a later heterotypic synonym of Anoxybacillus rupiensis.</title>
        <authorList>
            <person name="Inan Bektas K."/>
            <person name="Canakci S."/>
            <person name="Belduz A.A."/>
            <person name="Guler H.H."/>
        </authorList>
    </citation>
    <scope>NUCLEOTIDE SEQUENCE [LARGE SCALE GENOMIC DNA]</scope>
    <source>
        <strain evidence="1 2">DSM 17127</strain>
    </source>
</reference>